<name>A0A1G6ZHV4_NIADE</name>
<feature type="domain" description="Sulfatase N-terminal" evidence="5">
    <location>
        <begin position="40"/>
        <end position="361"/>
    </location>
</feature>
<dbReference type="Pfam" id="PF00884">
    <property type="entry name" value="Sulfatase"/>
    <property type="match status" value="1"/>
</dbReference>
<dbReference type="InterPro" id="IPR024607">
    <property type="entry name" value="Sulfatase_CS"/>
</dbReference>
<dbReference type="GO" id="GO:0004065">
    <property type="term" value="F:arylsulfatase activity"/>
    <property type="evidence" value="ECO:0007669"/>
    <property type="project" value="TreeGrafter"/>
</dbReference>
<comment type="similarity">
    <text evidence="1">Belongs to the sulfatase family.</text>
</comment>
<keyword evidence="4" id="KW-0106">Calcium</keyword>
<evidence type="ECO:0000256" key="3">
    <source>
        <dbReference type="ARBA" id="ARBA00022801"/>
    </source>
</evidence>
<dbReference type="Gene3D" id="3.30.1120.10">
    <property type="match status" value="1"/>
</dbReference>
<keyword evidence="2" id="KW-0479">Metal-binding</keyword>
<evidence type="ECO:0000256" key="4">
    <source>
        <dbReference type="ARBA" id="ARBA00022837"/>
    </source>
</evidence>
<dbReference type="AlphaFoldDB" id="A0A1G6ZHV4"/>
<dbReference type="Gene3D" id="3.40.720.10">
    <property type="entry name" value="Alkaline Phosphatase, subunit A"/>
    <property type="match status" value="1"/>
</dbReference>
<evidence type="ECO:0000313" key="7">
    <source>
        <dbReference type="Proteomes" id="UP000198757"/>
    </source>
</evidence>
<evidence type="ECO:0000259" key="5">
    <source>
        <dbReference type="Pfam" id="PF00884"/>
    </source>
</evidence>
<evidence type="ECO:0000256" key="1">
    <source>
        <dbReference type="ARBA" id="ARBA00008779"/>
    </source>
</evidence>
<evidence type="ECO:0000256" key="2">
    <source>
        <dbReference type="ARBA" id="ARBA00022723"/>
    </source>
</evidence>
<dbReference type="EMBL" id="FMZO01000018">
    <property type="protein sequence ID" value="SDE02052.1"/>
    <property type="molecule type" value="Genomic_DNA"/>
</dbReference>
<dbReference type="InterPro" id="IPR000917">
    <property type="entry name" value="Sulfatase_N"/>
</dbReference>
<dbReference type="PANTHER" id="PTHR42693:SF53">
    <property type="entry name" value="ENDO-4-O-SULFATASE"/>
    <property type="match status" value="1"/>
</dbReference>
<dbReference type="InterPro" id="IPR017850">
    <property type="entry name" value="Alkaline_phosphatase_core_sf"/>
</dbReference>
<dbReference type="PROSITE" id="PS00149">
    <property type="entry name" value="SULFATASE_2"/>
    <property type="match status" value="1"/>
</dbReference>
<protein>
    <submittedName>
        <fullName evidence="6">Arylsulfatase A</fullName>
    </submittedName>
</protein>
<accession>A0A1G6ZHV4</accession>
<dbReference type="InterPro" id="IPR050738">
    <property type="entry name" value="Sulfatase"/>
</dbReference>
<sequence>MLVQRSMPIILNRNFITMRHLYIFALLLLIGARGLGQQRPNIVFVLTDDLGYSDLGCYGNPLIQTPFLDKMAGQGLLATNYVVTSPSCTPSRASLLTGRYASRYNLPDPIAPGSALGLPDAEVTLAEMLKKRGYRTGMVGKWHLGDQKPYNKPNGQGFDFYYGILYSHDYRNPYVNTDTVIKIFRNTTPELERPADSLLTGLYTQESIRFIEQQQPGKPFFLYLAHNLPHLPVAFAAGRSRLKEKPGGPLGKVITEIDDGLAAIWKTLEKKKMADNTILIFSSDNGPWSEYPARMEKDGVTKRFHAGAAGIFRGSKAQSYEGGARVPFIVYWKNRVPAGYRLTDAISNVDILPTIARWTGAGLPEGPVLDGQDISPLLEHKMAPGTFQHRPVFIVNHGRPEAVKQGQWKYREAPEWEHPVTGQIVPAVKELFNLGEDPSERVNLIGRYPEKAEALKKIFDSFTAYPGN</sequence>
<dbReference type="STRING" id="1285928.SAMN04487894_11854"/>
<dbReference type="GO" id="GO:0046872">
    <property type="term" value="F:metal ion binding"/>
    <property type="evidence" value="ECO:0007669"/>
    <property type="project" value="UniProtKB-KW"/>
</dbReference>
<dbReference type="SUPFAM" id="SSF53649">
    <property type="entry name" value="Alkaline phosphatase-like"/>
    <property type="match status" value="1"/>
</dbReference>
<keyword evidence="7" id="KW-1185">Reference proteome</keyword>
<evidence type="ECO:0000313" key="6">
    <source>
        <dbReference type="EMBL" id="SDE02052.1"/>
    </source>
</evidence>
<organism evidence="6 7">
    <name type="scientific">Niabella drilacis (strain DSM 25811 / CCM 8410 / CCUG 62505 / LMG 26954 / E90)</name>
    <dbReference type="NCBI Taxonomy" id="1285928"/>
    <lineage>
        <taxon>Bacteria</taxon>
        <taxon>Pseudomonadati</taxon>
        <taxon>Bacteroidota</taxon>
        <taxon>Chitinophagia</taxon>
        <taxon>Chitinophagales</taxon>
        <taxon>Chitinophagaceae</taxon>
        <taxon>Niabella</taxon>
    </lineage>
</organism>
<gene>
    <name evidence="6" type="ORF">SAMN04487894_11854</name>
</gene>
<dbReference type="Proteomes" id="UP000198757">
    <property type="component" value="Unassembled WGS sequence"/>
</dbReference>
<reference evidence="7" key="1">
    <citation type="submission" date="2016-10" db="EMBL/GenBank/DDBJ databases">
        <authorList>
            <person name="Varghese N."/>
            <person name="Submissions S."/>
        </authorList>
    </citation>
    <scope>NUCLEOTIDE SEQUENCE [LARGE SCALE GENOMIC DNA]</scope>
    <source>
        <strain evidence="7">DSM 25811 / CCM 8410 / LMG 26954 / E90</strain>
    </source>
</reference>
<dbReference type="PANTHER" id="PTHR42693">
    <property type="entry name" value="ARYLSULFATASE FAMILY MEMBER"/>
    <property type="match status" value="1"/>
</dbReference>
<keyword evidence="3" id="KW-0378">Hydrolase</keyword>
<proteinExistence type="inferred from homology"/>
<dbReference type="PROSITE" id="PS00523">
    <property type="entry name" value="SULFATASE_1"/>
    <property type="match status" value="1"/>
</dbReference>